<dbReference type="PANTHER" id="PTHR43876">
    <property type="entry name" value="UBIQUINONE BIOSYNTHESIS MONOOXYGENASE COQ6, MITOCHONDRIAL"/>
    <property type="match status" value="1"/>
</dbReference>
<dbReference type="InterPro" id="IPR002938">
    <property type="entry name" value="FAD-bd"/>
</dbReference>
<dbReference type="EMBL" id="JPER01000005">
    <property type="protein sequence ID" value="KFZ30493.1"/>
    <property type="molecule type" value="Genomic_DNA"/>
</dbReference>
<evidence type="ECO:0000256" key="3">
    <source>
        <dbReference type="ARBA" id="ARBA00005349"/>
    </source>
</evidence>
<dbReference type="InterPro" id="IPR036188">
    <property type="entry name" value="FAD/NAD-bd_sf"/>
</dbReference>
<dbReference type="eggNOG" id="COG0654">
    <property type="taxonomic scope" value="Bacteria"/>
</dbReference>
<evidence type="ECO:0000313" key="10">
    <source>
        <dbReference type="Proteomes" id="UP000054363"/>
    </source>
</evidence>
<dbReference type="PANTHER" id="PTHR43876:SF7">
    <property type="entry name" value="UBIQUINONE BIOSYNTHESIS MONOOXYGENASE COQ6, MITOCHONDRIAL"/>
    <property type="match status" value="1"/>
</dbReference>
<dbReference type="InterPro" id="IPR051205">
    <property type="entry name" value="UbiH/COQ6_monooxygenase"/>
</dbReference>
<dbReference type="PROSITE" id="PS01304">
    <property type="entry name" value="UBIH"/>
    <property type="match status" value="1"/>
</dbReference>
<comment type="caution">
    <text evidence="9">The sequence shown here is derived from an EMBL/GenBank/DDBJ whole genome shotgun (WGS) entry which is preliminary data.</text>
</comment>
<dbReference type="InterPro" id="IPR018168">
    <property type="entry name" value="Ubi_Hdrlase_CS"/>
</dbReference>
<proteinExistence type="inferred from homology"/>
<dbReference type="PRINTS" id="PR00420">
    <property type="entry name" value="RNGMNOXGNASE"/>
</dbReference>
<comment type="similarity">
    <text evidence="3">Belongs to the UbiH/COQ6 family.</text>
</comment>
<dbReference type="Pfam" id="PF01494">
    <property type="entry name" value="FAD_binding_3"/>
    <property type="match status" value="1"/>
</dbReference>
<reference evidence="9 10" key="1">
    <citation type="submission" date="2014-06" db="EMBL/GenBank/DDBJ databases">
        <title>The draft genome sequence of Idiomarina salinarum ISL-52.</title>
        <authorList>
            <person name="Du J."/>
            <person name="Shao Z."/>
        </authorList>
    </citation>
    <scope>NUCLEOTIDE SEQUENCE [LARGE SCALE GENOMIC DNA]</scope>
    <source>
        <strain evidence="9 10">ISL-52</strain>
    </source>
</reference>
<organism evidence="9 10">
    <name type="scientific">Pseudidiomarina salinarum</name>
    <dbReference type="NCBI Taxonomy" id="435908"/>
    <lineage>
        <taxon>Bacteria</taxon>
        <taxon>Pseudomonadati</taxon>
        <taxon>Pseudomonadota</taxon>
        <taxon>Gammaproteobacteria</taxon>
        <taxon>Alteromonadales</taxon>
        <taxon>Idiomarinaceae</taxon>
        <taxon>Pseudidiomarina</taxon>
    </lineage>
</organism>
<evidence type="ECO:0000256" key="6">
    <source>
        <dbReference type="ARBA" id="ARBA00023002"/>
    </source>
</evidence>
<keyword evidence="7" id="KW-0503">Monooxygenase</keyword>
<dbReference type="RefSeq" id="WP_034776453.1">
    <property type="nucleotide sequence ID" value="NZ_JPER01000005.1"/>
</dbReference>
<name>A0A094L6W9_9GAMM</name>
<gene>
    <name evidence="9" type="ORF">IDSA_10560</name>
</gene>
<sequence length="386" mass="42120">MNKTRQRFIITGAGMMGLSMALGLRQQGHQVDVIEQGQRPDYGDKPELRVSALAHRSRGLLQQLGVWSVLPAERLGPYTGMEVWDRDSFGGIEFDAAEVHQDNLGAIVENAVLEQALWDAAEAAGVKLATGTTVNAQQLDDDAVQVTLSDGRQLHGDYLIAADGARSGTRERAQLPLTFWDYDQQGIVAVLNTSQPHGGIARQVFMPGGPLAFLPLADPHQVSIVWSADNELAQALQAMPDAAFRKQLQAASDHCLGTLELVSERASFPLKMHYVQRWVQQRLIAIGDAAHSIHPLAGQGANLGFADVAALLEVFSDNLQDHHRTLRNWERERKAAAVVMIAAMESFKRGFGTSQPLARITRGLGLQLAHRLPALKQRLIHAALGQ</sequence>
<dbReference type="STRING" id="435908.IDSA_10560"/>
<keyword evidence="10" id="KW-1185">Reference proteome</keyword>
<evidence type="ECO:0000256" key="5">
    <source>
        <dbReference type="ARBA" id="ARBA00022827"/>
    </source>
</evidence>
<accession>A0A094L6W9</accession>
<dbReference type="OrthoDB" id="9769565at2"/>
<dbReference type="GO" id="GO:0019168">
    <property type="term" value="F:2-polyprenylphenol 6-hydroxylase activity"/>
    <property type="evidence" value="ECO:0007669"/>
    <property type="project" value="TreeGrafter"/>
</dbReference>
<evidence type="ECO:0000256" key="7">
    <source>
        <dbReference type="ARBA" id="ARBA00023033"/>
    </source>
</evidence>
<dbReference type="NCBIfam" id="TIGR01988">
    <property type="entry name" value="Ubi-OHases"/>
    <property type="match status" value="1"/>
</dbReference>
<evidence type="ECO:0000256" key="1">
    <source>
        <dbReference type="ARBA" id="ARBA00001974"/>
    </source>
</evidence>
<dbReference type="Proteomes" id="UP000054363">
    <property type="component" value="Unassembled WGS sequence"/>
</dbReference>
<dbReference type="Gene3D" id="3.50.50.60">
    <property type="entry name" value="FAD/NAD(P)-binding domain"/>
    <property type="match status" value="2"/>
</dbReference>
<keyword evidence="6" id="KW-0560">Oxidoreductase</keyword>
<dbReference type="InterPro" id="IPR010971">
    <property type="entry name" value="UbiH/COQ6"/>
</dbReference>
<keyword evidence="5" id="KW-0274">FAD</keyword>
<evidence type="ECO:0000313" key="9">
    <source>
        <dbReference type="EMBL" id="KFZ30493.1"/>
    </source>
</evidence>
<keyword evidence="4" id="KW-0285">Flavoprotein</keyword>
<evidence type="ECO:0000259" key="8">
    <source>
        <dbReference type="Pfam" id="PF01494"/>
    </source>
</evidence>
<evidence type="ECO:0000256" key="4">
    <source>
        <dbReference type="ARBA" id="ARBA00022630"/>
    </source>
</evidence>
<protein>
    <recommendedName>
        <fullName evidence="8">FAD-binding domain-containing protein</fullName>
    </recommendedName>
</protein>
<dbReference type="UniPathway" id="UPA00232"/>
<dbReference type="SUPFAM" id="SSF51905">
    <property type="entry name" value="FAD/NAD(P)-binding domain"/>
    <property type="match status" value="1"/>
</dbReference>
<dbReference type="GO" id="GO:0071949">
    <property type="term" value="F:FAD binding"/>
    <property type="evidence" value="ECO:0007669"/>
    <property type="project" value="InterPro"/>
</dbReference>
<comment type="cofactor">
    <cofactor evidence="1">
        <name>FAD</name>
        <dbReference type="ChEBI" id="CHEBI:57692"/>
    </cofactor>
</comment>
<feature type="domain" description="FAD-binding" evidence="8">
    <location>
        <begin position="9"/>
        <end position="338"/>
    </location>
</feature>
<dbReference type="GO" id="GO:0006744">
    <property type="term" value="P:ubiquinone biosynthetic process"/>
    <property type="evidence" value="ECO:0007669"/>
    <property type="project" value="UniProtKB-UniPathway"/>
</dbReference>
<evidence type="ECO:0000256" key="2">
    <source>
        <dbReference type="ARBA" id="ARBA00004749"/>
    </source>
</evidence>
<dbReference type="AlphaFoldDB" id="A0A094L6W9"/>
<comment type="pathway">
    <text evidence="2">Cofactor biosynthesis; ubiquinone biosynthesis.</text>
</comment>